<proteinExistence type="predicted"/>
<evidence type="ECO:0008006" key="4">
    <source>
        <dbReference type="Google" id="ProtNLM"/>
    </source>
</evidence>
<dbReference type="Proteomes" id="UP000019486">
    <property type="component" value="Unassembled WGS sequence"/>
</dbReference>
<reference evidence="2 3" key="1">
    <citation type="submission" date="2013-08" db="EMBL/GenBank/DDBJ databases">
        <title>The genome sequence of Skermanella stibiiresistens.</title>
        <authorList>
            <person name="Zhu W."/>
            <person name="Wang G."/>
        </authorList>
    </citation>
    <scope>NUCLEOTIDE SEQUENCE [LARGE SCALE GENOMIC DNA]</scope>
    <source>
        <strain evidence="2 3">SB22</strain>
    </source>
</reference>
<keyword evidence="1" id="KW-1133">Transmembrane helix</keyword>
<evidence type="ECO:0000313" key="2">
    <source>
        <dbReference type="EMBL" id="EWY36778.1"/>
    </source>
</evidence>
<dbReference type="EMBL" id="AVFL01000036">
    <property type="protein sequence ID" value="EWY36778.1"/>
    <property type="molecule type" value="Genomic_DNA"/>
</dbReference>
<comment type="caution">
    <text evidence="2">The sequence shown here is derived from an EMBL/GenBank/DDBJ whole genome shotgun (WGS) entry which is preliminary data.</text>
</comment>
<name>W9GZ71_9PROT</name>
<dbReference type="InterPro" id="IPR016410">
    <property type="entry name" value="Phage_imm"/>
</dbReference>
<gene>
    <name evidence="2" type="ORF">N825_25425</name>
</gene>
<keyword evidence="1" id="KW-0812">Transmembrane</keyword>
<evidence type="ECO:0000256" key="1">
    <source>
        <dbReference type="SAM" id="Phobius"/>
    </source>
</evidence>
<keyword evidence="3" id="KW-1185">Reference proteome</keyword>
<dbReference type="STRING" id="1385369.N825_25425"/>
<keyword evidence="1" id="KW-0472">Membrane</keyword>
<dbReference type="Pfam" id="PF14373">
    <property type="entry name" value="Imm_superinfect"/>
    <property type="match status" value="1"/>
</dbReference>
<accession>W9GZ71</accession>
<evidence type="ECO:0000313" key="3">
    <source>
        <dbReference type="Proteomes" id="UP000019486"/>
    </source>
</evidence>
<organism evidence="2 3">
    <name type="scientific">Skermanella stibiiresistens SB22</name>
    <dbReference type="NCBI Taxonomy" id="1385369"/>
    <lineage>
        <taxon>Bacteria</taxon>
        <taxon>Pseudomonadati</taxon>
        <taxon>Pseudomonadota</taxon>
        <taxon>Alphaproteobacteria</taxon>
        <taxon>Rhodospirillales</taxon>
        <taxon>Azospirillaceae</taxon>
        <taxon>Skermanella</taxon>
    </lineage>
</organism>
<feature type="transmembrane region" description="Helical" evidence="1">
    <location>
        <begin position="28"/>
        <end position="51"/>
    </location>
</feature>
<protein>
    <recommendedName>
        <fullName evidence="4">Iduronate sulfatase</fullName>
    </recommendedName>
</protein>
<dbReference type="AlphaFoldDB" id="W9GZ71"/>
<sequence>MVIMGIAIVIYFAPTFIAVERRHHQMWAIVATNIIFGWTFIGWGLAMIWAVSAKR</sequence>